<proteinExistence type="predicted"/>
<dbReference type="Proteomes" id="UP000619536">
    <property type="component" value="Unassembled WGS sequence"/>
</dbReference>
<evidence type="ECO:0000313" key="2">
    <source>
        <dbReference type="Proteomes" id="UP000619536"/>
    </source>
</evidence>
<sequence length="67" mass="7567">MPDFLNPTPGWSNLMPILITLSRVLTLPQPASEHRHAIAQIAARHLPIMLCVRKVIEILTITQHHVD</sequence>
<accession>A0A8J3AF38</accession>
<dbReference type="EMBL" id="BMDH01000001">
    <property type="protein sequence ID" value="GGI13212.1"/>
    <property type="molecule type" value="Genomic_DNA"/>
</dbReference>
<gene>
    <name evidence="1" type="ORF">GCM10007377_04830</name>
</gene>
<evidence type="ECO:0000313" key="1">
    <source>
        <dbReference type="EMBL" id="GGI13212.1"/>
    </source>
</evidence>
<comment type="caution">
    <text evidence="1">The sequence shown here is derived from an EMBL/GenBank/DDBJ whole genome shotgun (WGS) entry which is preliminary data.</text>
</comment>
<dbReference type="AlphaFoldDB" id="A0A8J3AF38"/>
<protein>
    <submittedName>
        <fullName evidence="1">Uncharacterized protein</fullName>
    </submittedName>
</protein>
<reference evidence="1" key="2">
    <citation type="submission" date="2020-09" db="EMBL/GenBank/DDBJ databases">
        <authorList>
            <person name="Sun Q."/>
            <person name="Sedlacek I."/>
        </authorList>
    </citation>
    <scope>NUCLEOTIDE SEQUENCE</scope>
    <source>
        <strain evidence="1">CCM 8606</strain>
    </source>
</reference>
<name>A0A8J3AF38_9BIFI</name>
<organism evidence="1 2">
    <name type="scientific">Galliscardovia ingluviei</name>
    <dbReference type="NCBI Taxonomy" id="1769422"/>
    <lineage>
        <taxon>Bacteria</taxon>
        <taxon>Bacillati</taxon>
        <taxon>Actinomycetota</taxon>
        <taxon>Actinomycetes</taxon>
        <taxon>Bifidobacteriales</taxon>
        <taxon>Bifidobacteriaceae</taxon>
        <taxon>Galliscardovia</taxon>
    </lineage>
</organism>
<reference evidence="1" key="1">
    <citation type="journal article" date="2014" name="Int. J. Syst. Evol. Microbiol.">
        <title>Complete genome sequence of Corynebacterium casei LMG S-19264T (=DSM 44701T), isolated from a smear-ripened cheese.</title>
        <authorList>
            <consortium name="US DOE Joint Genome Institute (JGI-PGF)"/>
            <person name="Walter F."/>
            <person name="Albersmeier A."/>
            <person name="Kalinowski J."/>
            <person name="Ruckert C."/>
        </authorList>
    </citation>
    <scope>NUCLEOTIDE SEQUENCE</scope>
    <source>
        <strain evidence="1">CCM 8606</strain>
    </source>
</reference>
<keyword evidence="2" id="KW-1185">Reference proteome</keyword>